<dbReference type="InterPro" id="IPR011055">
    <property type="entry name" value="Dup_hybrid_motif"/>
</dbReference>
<evidence type="ECO:0000313" key="1">
    <source>
        <dbReference type="EMBL" id="AUQ97673.1"/>
    </source>
</evidence>
<dbReference type="SUPFAM" id="SSF51261">
    <property type="entry name" value="Duplicated hybrid motif"/>
    <property type="match status" value="1"/>
</dbReference>
<dbReference type="RefSeq" id="WP_102848518.1">
    <property type="nucleotide sequence ID" value="NZ_BSKP01000001.1"/>
</dbReference>
<dbReference type="AlphaFoldDB" id="A0A2I7H5W2"/>
<reference evidence="1 2" key="1">
    <citation type="journal article" date="2017" name="Front. Microbiol.">
        <title>Phaeobacter piscinae sp. nov., a species of the Roseobacter group and potential aquaculture probiont.</title>
        <authorList>
            <person name="Sonnenschein E.C."/>
            <person name="Phippen C.B.W."/>
            <person name="Nielsen K.F."/>
            <person name="Mateiu R.V."/>
            <person name="Melchiorsen J."/>
            <person name="Gram L."/>
            <person name="Overmann J."/>
            <person name="Freese H.M."/>
        </authorList>
    </citation>
    <scope>NUCLEOTIDE SEQUENCE [LARGE SCALE GENOMIC DNA]</scope>
    <source>
        <strain evidence="1 2">P88</strain>
    </source>
</reference>
<name>A0A2I7H5W2_9RHOB</name>
<dbReference type="Gene3D" id="2.70.70.10">
    <property type="entry name" value="Glucose Permease (Domain IIA)"/>
    <property type="match status" value="1"/>
</dbReference>
<sequence precursor="true">MNSACGIFWPDFVRRCLQVSAVALALSVLAWGAKAAEDPATAAQRAASQLEAATLALQQAETARDRVAALTETVRAYEAGLAAMRDGLRRVAQREGQLAAQLKAREDDVADLLGVLQTIETAPPPVLMLHPSGPLGAARSAMTLAEVTPALQARATALRRDLEEVQTLRLLQQSAANTLQEGLNGVQEARVQLSAAIADRTDLPRRFTQDPVRTAILISSTETLSGFASGLAEIAEGEIATTDADVSALRGTLPIPVEGLVLRGYGEKDAAGIARPGWLIAARPRALVVSPTAATIRYQGPLLDLGNVVILEPQPETLFVLSGLAEVYGTMGEVIPAGTPIGLMGGKNPEIGAILSLSGEGAGTDRTETLYIEVRMDNSPVDPETWFRTDKDGN</sequence>
<reference evidence="1 2" key="2">
    <citation type="journal article" date="2017" name="Genome Biol. Evol.">
        <title>Trajectories and Drivers of Genome Evolution in Surface-Associated Marine Phaeobacter.</title>
        <authorList>
            <person name="Freese H.M."/>
            <person name="Sikorski J."/>
            <person name="Bunk B."/>
            <person name="Scheuner C."/>
            <person name="Meier-Kolthoff J.P."/>
            <person name="Sproer C."/>
            <person name="Gram L."/>
            <person name="Overmann J."/>
        </authorList>
    </citation>
    <scope>NUCLEOTIDE SEQUENCE [LARGE SCALE GENOMIC DNA]</scope>
    <source>
        <strain evidence="1 2">P88</strain>
    </source>
</reference>
<organism evidence="1 2">
    <name type="scientific">Phaeobacter inhibens</name>
    <dbReference type="NCBI Taxonomy" id="221822"/>
    <lineage>
        <taxon>Bacteria</taxon>
        <taxon>Pseudomonadati</taxon>
        <taxon>Pseudomonadota</taxon>
        <taxon>Alphaproteobacteria</taxon>
        <taxon>Rhodobacterales</taxon>
        <taxon>Roseobacteraceae</taxon>
        <taxon>Phaeobacter</taxon>
    </lineage>
</organism>
<accession>A0A2I7H5W2</accession>
<gene>
    <name evidence="1" type="ORF">PhaeoP88_00269</name>
</gene>
<protein>
    <submittedName>
        <fullName evidence="1">Membrane-bound metallopeptidase</fullName>
    </submittedName>
</protein>
<evidence type="ECO:0000313" key="2">
    <source>
        <dbReference type="Proteomes" id="UP000236447"/>
    </source>
</evidence>
<proteinExistence type="predicted"/>
<dbReference type="EMBL" id="CP010725">
    <property type="protein sequence ID" value="AUQ97673.1"/>
    <property type="molecule type" value="Genomic_DNA"/>
</dbReference>
<dbReference type="Proteomes" id="UP000236447">
    <property type="component" value="Chromosome"/>
</dbReference>